<dbReference type="InterPro" id="IPR029052">
    <property type="entry name" value="Metallo-depent_PP-like"/>
</dbReference>
<dbReference type="EMBL" id="NHYD01003348">
    <property type="protein sequence ID" value="PPQ80087.1"/>
    <property type="molecule type" value="Genomic_DNA"/>
</dbReference>
<comment type="catalytic activity">
    <reaction evidence="1">
        <text>O-phospho-L-threonyl-[protein] + H2O = L-threonyl-[protein] + phosphate</text>
        <dbReference type="Rhea" id="RHEA:47004"/>
        <dbReference type="Rhea" id="RHEA-COMP:11060"/>
        <dbReference type="Rhea" id="RHEA-COMP:11605"/>
        <dbReference type="ChEBI" id="CHEBI:15377"/>
        <dbReference type="ChEBI" id="CHEBI:30013"/>
        <dbReference type="ChEBI" id="CHEBI:43474"/>
        <dbReference type="ChEBI" id="CHEBI:61977"/>
        <dbReference type="EC" id="3.1.3.16"/>
    </reaction>
</comment>
<name>A0A409WNK4_PSICY</name>
<feature type="transmembrane region" description="Helical" evidence="2">
    <location>
        <begin position="49"/>
        <end position="67"/>
    </location>
</feature>
<dbReference type="AlphaFoldDB" id="A0A409WNK4"/>
<evidence type="ECO:0000256" key="2">
    <source>
        <dbReference type="SAM" id="Phobius"/>
    </source>
</evidence>
<dbReference type="Gene3D" id="3.60.21.10">
    <property type="match status" value="1"/>
</dbReference>
<sequence length="111" mass="12207">MDNWAVGSRGTGGYSGEALSSECNHVNALALIARTHQLMQEGYKCMLDAQLVTVWSALVFAASFSILRRFFAIANAISVALSCTDRELSRHRAVNDEVVHHSLLNLLVWVC</sequence>
<evidence type="ECO:0000313" key="3">
    <source>
        <dbReference type="EMBL" id="PPQ80087.1"/>
    </source>
</evidence>
<dbReference type="PANTHER" id="PTHR45619">
    <property type="entry name" value="SERINE/THREONINE-PROTEIN PHOSPHATASE PP2A-RELATED"/>
    <property type="match status" value="1"/>
</dbReference>
<dbReference type="OrthoDB" id="1930084at2759"/>
<dbReference type="SUPFAM" id="SSF56300">
    <property type="entry name" value="Metallo-dependent phosphatases"/>
    <property type="match status" value="1"/>
</dbReference>
<dbReference type="InterPro" id="IPR047129">
    <property type="entry name" value="PPA2-like"/>
</dbReference>
<dbReference type="Proteomes" id="UP000283269">
    <property type="component" value="Unassembled WGS sequence"/>
</dbReference>
<gene>
    <name evidence="3" type="ORF">CVT25_001514</name>
</gene>
<dbReference type="GO" id="GO:0004722">
    <property type="term" value="F:protein serine/threonine phosphatase activity"/>
    <property type="evidence" value="ECO:0007669"/>
    <property type="project" value="UniProtKB-EC"/>
</dbReference>
<organism evidence="3 4">
    <name type="scientific">Psilocybe cyanescens</name>
    <dbReference type="NCBI Taxonomy" id="93625"/>
    <lineage>
        <taxon>Eukaryota</taxon>
        <taxon>Fungi</taxon>
        <taxon>Dikarya</taxon>
        <taxon>Basidiomycota</taxon>
        <taxon>Agaricomycotina</taxon>
        <taxon>Agaricomycetes</taxon>
        <taxon>Agaricomycetidae</taxon>
        <taxon>Agaricales</taxon>
        <taxon>Agaricineae</taxon>
        <taxon>Strophariaceae</taxon>
        <taxon>Psilocybe</taxon>
    </lineage>
</organism>
<comment type="caution">
    <text evidence="3">The sequence shown here is derived from an EMBL/GenBank/DDBJ whole genome shotgun (WGS) entry which is preliminary data.</text>
</comment>
<dbReference type="InParanoid" id="A0A409WNK4"/>
<keyword evidence="2" id="KW-0472">Membrane</keyword>
<keyword evidence="4" id="KW-1185">Reference proteome</keyword>
<protein>
    <recommendedName>
        <fullName evidence="5">Serine/threonine specific protein phosphatases domain-containing protein</fullName>
    </recommendedName>
</protein>
<dbReference type="STRING" id="93625.A0A409WNK4"/>
<accession>A0A409WNK4</accession>
<proteinExistence type="predicted"/>
<evidence type="ECO:0008006" key="5">
    <source>
        <dbReference type="Google" id="ProtNLM"/>
    </source>
</evidence>
<keyword evidence="2" id="KW-1133">Transmembrane helix</keyword>
<reference evidence="3 4" key="1">
    <citation type="journal article" date="2018" name="Evol. Lett.">
        <title>Horizontal gene cluster transfer increased hallucinogenic mushroom diversity.</title>
        <authorList>
            <person name="Reynolds H.T."/>
            <person name="Vijayakumar V."/>
            <person name="Gluck-Thaler E."/>
            <person name="Korotkin H.B."/>
            <person name="Matheny P.B."/>
            <person name="Slot J.C."/>
        </authorList>
    </citation>
    <scope>NUCLEOTIDE SEQUENCE [LARGE SCALE GENOMIC DNA]</scope>
    <source>
        <strain evidence="3 4">2631</strain>
    </source>
</reference>
<evidence type="ECO:0000313" key="4">
    <source>
        <dbReference type="Proteomes" id="UP000283269"/>
    </source>
</evidence>
<keyword evidence="2" id="KW-0812">Transmembrane</keyword>
<evidence type="ECO:0000256" key="1">
    <source>
        <dbReference type="ARBA" id="ARBA00048336"/>
    </source>
</evidence>